<proteinExistence type="predicted"/>
<dbReference type="Gramene" id="OMO68907">
    <property type="protein sequence ID" value="OMO68907"/>
    <property type="gene ID" value="CCACVL1_19772"/>
</dbReference>
<dbReference type="AlphaFoldDB" id="A0A1R3HEW4"/>
<dbReference type="Proteomes" id="UP000188268">
    <property type="component" value="Unassembled WGS sequence"/>
</dbReference>
<comment type="caution">
    <text evidence="1">The sequence shown here is derived from an EMBL/GenBank/DDBJ whole genome shotgun (WGS) entry which is preliminary data.</text>
</comment>
<dbReference type="EMBL" id="AWWV01012137">
    <property type="protein sequence ID" value="OMO68907.1"/>
    <property type="molecule type" value="Genomic_DNA"/>
</dbReference>
<name>A0A1R3HEW4_COCAP</name>
<gene>
    <name evidence="1" type="ORF">CCACVL1_19772</name>
</gene>
<organism evidence="1 2">
    <name type="scientific">Corchorus capsularis</name>
    <name type="common">Jute</name>
    <dbReference type="NCBI Taxonomy" id="210143"/>
    <lineage>
        <taxon>Eukaryota</taxon>
        <taxon>Viridiplantae</taxon>
        <taxon>Streptophyta</taxon>
        <taxon>Embryophyta</taxon>
        <taxon>Tracheophyta</taxon>
        <taxon>Spermatophyta</taxon>
        <taxon>Magnoliopsida</taxon>
        <taxon>eudicotyledons</taxon>
        <taxon>Gunneridae</taxon>
        <taxon>Pentapetalae</taxon>
        <taxon>rosids</taxon>
        <taxon>malvids</taxon>
        <taxon>Malvales</taxon>
        <taxon>Malvaceae</taxon>
        <taxon>Grewioideae</taxon>
        <taxon>Apeibeae</taxon>
        <taxon>Corchorus</taxon>
    </lineage>
</organism>
<reference evidence="1 2" key="1">
    <citation type="submission" date="2013-09" db="EMBL/GenBank/DDBJ databases">
        <title>Corchorus capsularis genome sequencing.</title>
        <authorList>
            <person name="Alam M."/>
            <person name="Haque M.S."/>
            <person name="Islam M.S."/>
            <person name="Emdad E.M."/>
            <person name="Islam M.M."/>
            <person name="Ahmed B."/>
            <person name="Halim A."/>
            <person name="Hossen Q.M.M."/>
            <person name="Hossain M.Z."/>
            <person name="Ahmed R."/>
            <person name="Khan M.M."/>
            <person name="Islam R."/>
            <person name="Rashid M.M."/>
            <person name="Khan S.A."/>
            <person name="Rahman M.S."/>
            <person name="Alam M."/>
        </authorList>
    </citation>
    <scope>NUCLEOTIDE SEQUENCE [LARGE SCALE GENOMIC DNA]</scope>
    <source>
        <strain evidence="2">cv. CVL-1</strain>
        <tissue evidence="1">Whole seedling</tissue>
    </source>
</reference>
<protein>
    <submittedName>
        <fullName evidence="1">Uncharacterized protein</fullName>
    </submittedName>
</protein>
<evidence type="ECO:0000313" key="2">
    <source>
        <dbReference type="Proteomes" id="UP000188268"/>
    </source>
</evidence>
<keyword evidence="2" id="KW-1185">Reference proteome</keyword>
<sequence length="151" mass="16800">MEQNVLSWNNGFEIWSSKPIVNSTAVRFADDKTPMLLIGPEDGEGNGAKEVSIDRLIYFNPTNIKNSAKLNDQGSYCKDNCNCLGATDTIMFQEIDKYKLPPTAKDTTKEEYVFTLGMTVSATSEGSESVGDQEVLKSTPRKMRQCFPLNK</sequence>
<evidence type="ECO:0000313" key="1">
    <source>
        <dbReference type="EMBL" id="OMO68907.1"/>
    </source>
</evidence>
<accession>A0A1R3HEW4</accession>